<reference evidence="2" key="1">
    <citation type="journal article" date="2023" name="Mol. Phylogenet. Evol.">
        <title>Genome-scale phylogeny and comparative genomics of the fungal order Sordariales.</title>
        <authorList>
            <person name="Hensen N."/>
            <person name="Bonometti L."/>
            <person name="Westerberg I."/>
            <person name="Brannstrom I.O."/>
            <person name="Guillou S."/>
            <person name="Cros-Aarteil S."/>
            <person name="Calhoun S."/>
            <person name="Haridas S."/>
            <person name="Kuo A."/>
            <person name="Mondo S."/>
            <person name="Pangilinan J."/>
            <person name="Riley R."/>
            <person name="LaButti K."/>
            <person name="Andreopoulos B."/>
            <person name="Lipzen A."/>
            <person name="Chen C."/>
            <person name="Yan M."/>
            <person name="Daum C."/>
            <person name="Ng V."/>
            <person name="Clum A."/>
            <person name="Steindorff A."/>
            <person name="Ohm R.A."/>
            <person name="Martin F."/>
            <person name="Silar P."/>
            <person name="Natvig D.O."/>
            <person name="Lalanne C."/>
            <person name="Gautier V."/>
            <person name="Ament-Velasquez S.L."/>
            <person name="Kruys A."/>
            <person name="Hutchinson M.I."/>
            <person name="Powell A.J."/>
            <person name="Barry K."/>
            <person name="Miller A.N."/>
            <person name="Grigoriev I.V."/>
            <person name="Debuchy R."/>
            <person name="Gladieux P."/>
            <person name="Hiltunen Thoren M."/>
            <person name="Johannesson H."/>
        </authorList>
    </citation>
    <scope>NUCLEOTIDE SEQUENCE</scope>
    <source>
        <strain evidence="2">CBS 168.71</strain>
    </source>
</reference>
<gene>
    <name evidence="2" type="ORF">B0H64DRAFT_319798</name>
</gene>
<dbReference type="InterPro" id="IPR010730">
    <property type="entry name" value="HET"/>
</dbReference>
<dbReference type="EMBL" id="JAUEPN010000003">
    <property type="protein sequence ID" value="KAK3297105.1"/>
    <property type="molecule type" value="Genomic_DNA"/>
</dbReference>
<reference evidence="2" key="2">
    <citation type="submission" date="2023-06" db="EMBL/GenBank/DDBJ databases">
        <authorList>
            <consortium name="Lawrence Berkeley National Laboratory"/>
            <person name="Haridas S."/>
            <person name="Hensen N."/>
            <person name="Bonometti L."/>
            <person name="Westerberg I."/>
            <person name="Brannstrom I.O."/>
            <person name="Guillou S."/>
            <person name="Cros-Aarteil S."/>
            <person name="Calhoun S."/>
            <person name="Kuo A."/>
            <person name="Mondo S."/>
            <person name="Pangilinan J."/>
            <person name="Riley R."/>
            <person name="Labutti K."/>
            <person name="Andreopoulos B."/>
            <person name="Lipzen A."/>
            <person name="Chen C."/>
            <person name="Yanf M."/>
            <person name="Daum C."/>
            <person name="Ng V."/>
            <person name="Clum A."/>
            <person name="Steindorff A."/>
            <person name="Ohm R."/>
            <person name="Martin F."/>
            <person name="Silar P."/>
            <person name="Natvig D."/>
            <person name="Lalanne C."/>
            <person name="Gautier V."/>
            <person name="Ament-Velasquez S.L."/>
            <person name="Kruys A."/>
            <person name="Hutchinson M.I."/>
            <person name="Powell A.J."/>
            <person name="Barry K."/>
            <person name="Miller A.N."/>
            <person name="Grigoriev I.V."/>
            <person name="Debuchy R."/>
            <person name="Gladieux P."/>
            <person name="Thoren M.H."/>
            <person name="Johannesson H."/>
        </authorList>
    </citation>
    <scope>NUCLEOTIDE SEQUENCE</scope>
    <source>
        <strain evidence="2">CBS 168.71</strain>
    </source>
</reference>
<dbReference type="AlphaFoldDB" id="A0AAE0HIG9"/>
<dbReference type="Pfam" id="PF26639">
    <property type="entry name" value="Het-6_barrel"/>
    <property type="match status" value="1"/>
</dbReference>
<dbReference type="Pfam" id="PF06985">
    <property type="entry name" value="HET"/>
    <property type="match status" value="1"/>
</dbReference>
<dbReference type="Proteomes" id="UP001278766">
    <property type="component" value="Unassembled WGS sequence"/>
</dbReference>
<sequence length="841" mass="94250">MYDALPNATSIRVLDLLEASSTRVRCTMHVVNLETNPAYAALSYTARNPITVHDRRLSDPVALHEVGNPQLPFERSITHPGPAVVPKSFAIVDGARREYYHQTLEHVHNFPYEDVNYPDGPPRVIEVDGCAVQVGENLFRFLASLGELRKQMSEEPLEASELLEARDALRLPIWINAVCVNQEDLEEKAAHVTLARAIFKSALHVFAWVGPSDRLGDRATEAIDIILGYIHAQELRQGDPLGIALDRPLPEEFTMSSILEMTTAHWFALFAFFQRRWFRSAWAAQNIILARQAYMVYGENMVDMSLVVRVLTYLDNRGLGPEFCAFGRAFLTGEPVSDPGRYVTKLLAAANLEGAEPSPASVTEALVVEPKDIFTFIRGFHYIRQHRRPRLTSALSALRDLDTTDPRDKIFAFLGLVDDELGIIPDYGATIQDLYRTATVATIEKRLRLSILSHVQDAQNTNIRDLPSWVPDFSVRLGRVPLDKGTTSECDFRASGESVYRLAANPNGTLGVFAIRIDTVSTVTDMDVDPVSQILKVALGLPAWYPDKPLSWCLVKAGGGSSSEELRPRTVSRVEALWRTLLADNVKAEGYYPGEFADYLGNGFASWVLRDILETRVGIHEHAELEKMHWVRSLGVDSFCSKLALWSAMYDGHQVVAHQELNNIHIPYYERAIGKLYRKRGDEREQYQLDLHLGIPEPTVGILHFPTANRLMECVGDPVDELDAEIAQEHLSGAYRANARSRLTSEERKGAASFEERMRIATEGRSLFRTPRGRIGLGPRSVGKEPGCKDEIWILSGADVPFILRHEKGDRYRVVGEAYVHGIMYGEKLGAPCNWEDIILV</sequence>
<accession>A0AAE0HIG9</accession>
<evidence type="ECO:0000313" key="2">
    <source>
        <dbReference type="EMBL" id="KAK3297105.1"/>
    </source>
</evidence>
<organism evidence="2 3">
    <name type="scientific">Chaetomium fimeti</name>
    <dbReference type="NCBI Taxonomy" id="1854472"/>
    <lineage>
        <taxon>Eukaryota</taxon>
        <taxon>Fungi</taxon>
        <taxon>Dikarya</taxon>
        <taxon>Ascomycota</taxon>
        <taxon>Pezizomycotina</taxon>
        <taxon>Sordariomycetes</taxon>
        <taxon>Sordariomycetidae</taxon>
        <taxon>Sordariales</taxon>
        <taxon>Chaetomiaceae</taxon>
        <taxon>Chaetomium</taxon>
    </lineage>
</organism>
<dbReference type="GeneID" id="87837394"/>
<name>A0AAE0HIG9_9PEZI</name>
<proteinExistence type="predicted"/>
<evidence type="ECO:0000259" key="1">
    <source>
        <dbReference type="Pfam" id="PF06985"/>
    </source>
</evidence>
<comment type="caution">
    <text evidence="2">The sequence shown here is derived from an EMBL/GenBank/DDBJ whole genome shotgun (WGS) entry which is preliminary data.</text>
</comment>
<evidence type="ECO:0000313" key="3">
    <source>
        <dbReference type="Proteomes" id="UP001278766"/>
    </source>
</evidence>
<dbReference type="PANTHER" id="PTHR24148:SF64">
    <property type="entry name" value="HETEROKARYON INCOMPATIBILITY DOMAIN-CONTAINING PROTEIN"/>
    <property type="match status" value="1"/>
</dbReference>
<dbReference type="RefSeq" id="XP_062660619.1">
    <property type="nucleotide sequence ID" value="XM_062800446.1"/>
</dbReference>
<feature type="domain" description="Heterokaryon incompatibility" evidence="1">
    <location>
        <begin position="171"/>
        <end position="285"/>
    </location>
</feature>
<dbReference type="InterPro" id="IPR052895">
    <property type="entry name" value="HetReg/Transcr_Mod"/>
</dbReference>
<keyword evidence="3" id="KW-1185">Reference proteome</keyword>
<dbReference type="PANTHER" id="PTHR24148">
    <property type="entry name" value="ANKYRIN REPEAT DOMAIN-CONTAINING PROTEIN 39 HOMOLOG-RELATED"/>
    <property type="match status" value="1"/>
</dbReference>
<protein>
    <recommendedName>
        <fullName evidence="1">Heterokaryon incompatibility domain-containing protein</fullName>
    </recommendedName>
</protein>